<organism evidence="1 2">
    <name type="scientific">Mucilaginibacter humi</name>
    <dbReference type="NCBI Taxonomy" id="2732510"/>
    <lineage>
        <taxon>Bacteria</taxon>
        <taxon>Pseudomonadati</taxon>
        <taxon>Bacteroidota</taxon>
        <taxon>Sphingobacteriia</taxon>
        <taxon>Sphingobacteriales</taxon>
        <taxon>Sphingobacteriaceae</taxon>
        <taxon>Mucilaginibacter</taxon>
    </lineage>
</organism>
<dbReference type="Proteomes" id="UP000566071">
    <property type="component" value="Unassembled WGS sequence"/>
</dbReference>
<accession>A0ABX1VYX5</accession>
<reference evidence="1 2" key="1">
    <citation type="submission" date="2020-05" db="EMBL/GenBank/DDBJ databases">
        <authorList>
            <person name="Khan S.A."/>
            <person name="Jeon C.O."/>
            <person name="Chun B.H."/>
        </authorList>
    </citation>
    <scope>NUCLEOTIDE SEQUENCE [LARGE SCALE GENOMIC DNA]</scope>
    <source>
        <strain evidence="1 2">S1162</strain>
    </source>
</reference>
<comment type="caution">
    <text evidence="1">The sequence shown here is derived from an EMBL/GenBank/DDBJ whole genome shotgun (WGS) entry which is preliminary data.</text>
</comment>
<protein>
    <submittedName>
        <fullName evidence="1">Uncharacterized protein</fullName>
    </submittedName>
</protein>
<evidence type="ECO:0000313" key="2">
    <source>
        <dbReference type="Proteomes" id="UP000566071"/>
    </source>
</evidence>
<keyword evidence="2" id="KW-1185">Reference proteome</keyword>
<name>A0ABX1VYX5_9SPHI</name>
<gene>
    <name evidence="1" type="ORF">HK413_01385</name>
</gene>
<sequence>MFYQANNTALAAKAMIRLWNITKDKVSLDLSILCLVNIFRNMQIWDCNYGYAKHYSTFFAVYPLSDAPYTAAYEEAEVFACLHNYLQLAADEDLPASVSLLLAEFTRFIVDRAAYYYPPMLPKEMLSEEVKMGRVDPNMWIALEDIHDGWEKSGEVGQEVYGAGVAFGIVPRHYLKVGDEAFLIFVDYPTSKYTMRGKTFTFDVRGDSRMTCRMRIVKKDKAKLPQFTVTQKGGGKQEQLTGKVIKGDIEFTLKGDSTVSIRWE</sequence>
<proteinExistence type="predicted"/>
<evidence type="ECO:0000313" key="1">
    <source>
        <dbReference type="EMBL" id="NNU33162.1"/>
    </source>
</evidence>
<dbReference type="EMBL" id="JABFCR010000004">
    <property type="protein sequence ID" value="NNU33162.1"/>
    <property type="molecule type" value="Genomic_DNA"/>
</dbReference>